<dbReference type="Gene3D" id="3.30.70.100">
    <property type="match status" value="1"/>
</dbReference>
<dbReference type="InterPro" id="IPR006685">
    <property type="entry name" value="MscS_channel_2nd"/>
</dbReference>
<feature type="transmembrane region" description="Helical" evidence="7">
    <location>
        <begin position="6"/>
        <end position="24"/>
    </location>
</feature>
<protein>
    <submittedName>
        <fullName evidence="11">Membrane protein</fullName>
    </submittedName>
</protein>
<dbReference type="InterPro" id="IPR011066">
    <property type="entry name" value="MscS_channel_C_sf"/>
</dbReference>
<dbReference type="Gene3D" id="2.30.30.60">
    <property type="match status" value="1"/>
</dbReference>
<dbReference type="Pfam" id="PF21088">
    <property type="entry name" value="MS_channel_1st"/>
    <property type="match status" value="1"/>
</dbReference>
<evidence type="ECO:0000259" key="8">
    <source>
        <dbReference type="Pfam" id="PF00924"/>
    </source>
</evidence>
<dbReference type="GO" id="GO:0008381">
    <property type="term" value="F:mechanosensitive monoatomic ion channel activity"/>
    <property type="evidence" value="ECO:0007669"/>
    <property type="project" value="UniProtKB-ARBA"/>
</dbReference>
<dbReference type="SUPFAM" id="SSF82689">
    <property type="entry name" value="Mechanosensitive channel protein MscS (YggB), C-terminal domain"/>
    <property type="match status" value="1"/>
</dbReference>
<dbReference type="Pfam" id="PF00924">
    <property type="entry name" value="MS_channel_2nd"/>
    <property type="match status" value="1"/>
</dbReference>
<evidence type="ECO:0000313" key="12">
    <source>
        <dbReference type="Proteomes" id="UP001144297"/>
    </source>
</evidence>
<keyword evidence="6 7" id="KW-0472">Membrane</keyword>
<evidence type="ECO:0000256" key="5">
    <source>
        <dbReference type="ARBA" id="ARBA00022989"/>
    </source>
</evidence>
<dbReference type="Pfam" id="PF21082">
    <property type="entry name" value="MS_channel_3rd"/>
    <property type="match status" value="1"/>
</dbReference>
<dbReference type="PANTHER" id="PTHR30566">
    <property type="entry name" value="YNAI-RELATED MECHANOSENSITIVE ION CHANNEL"/>
    <property type="match status" value="1"/>
</dbReference>
<evidence type="ECO:0000259" key="9">
    <source>
        <dbReference type="Pfam" id="PF21082"/>
    </source>
</evidence>
<dbReference type="SUPFAM" id="SSF82861">
    <property type="entry name" value="Mechanosensitive channel protein MscS (YggB), transmembrane region"/>
    <property type="match status" value="1"/>
</dbReference>
<sequence length="341" mass="38447">MHIEKVAVSIAVIILVLAVLFLVRSFLFRILHKWAEKTKTGFDNLIINTIKSPSIFWCIGIALYIGLESSEIPLKYTFYIIKAIHILIILSITVAAANLVTRVFIRYIDRSSVSVQSTGLLNTIIKTAVYLIGFIIILNILGISIAPLITALGIGGLAVALALKDTLENLFAGIHIMAEKTVRVGDFIRLETGQEGYVEDISWRTTRIRMIPNNMIVIPNSKLAQSIVVNYFLPEKNMSFQIPISVSYDSDPELVEKILIEEVKKAIKEVPGLLSEPAPVVRFIPGFGESSLDFTLVCHVEEFVDQYPVQHELRKRIFKRFQQEGIEIPFPQRVVWLKNEK</sequence>
<keyword evidence="12" id="KW-1185">Reference proteome</keyword>
<comment type="similarity">
    <text evidence="2">Belongs to the MscS (TC 1.A.23) family.</text>
</comment>
<feature type="domain" description="Mechanosensitive ion channel MscS" evidence="8">
    <location>
        <begin position="165"/>
        <end position="231"/>
    </location>
</feature>
<accession>A0A9W6GDV5</accession>
<keyword evidence="4 7" id="KW-0812">Transmembrane</keyword>
<evidence type="ECO:0000256" key="4">
    <source>
        <dbReference type="ARBA" id="ARBA00022692"/>
    </source>
</evidence>
<evidence type="ECO:0000256" key="3">
    <source>
        <dbReference type="ARBA" id="ARBA00022475"/>
    </source>
</evidence>
<feature type="transmembrane region" description="Helical" evidence="7">
    <location>
        <begin position="45"/>
        <end position="67"/>
    </location>
</feature>
<dbReference type="PANTHER" id="PTHR30566:SF25">
    <property type="entry name" value="INNER MEMBRANE PROTEIN"/>
    <property type="match status" value="1"/>
</dbReference>
<dbReference type="InterPro" id="IPR049278">
    <property type="entry name" value="MS_channel_C"/>
</dbReference>
<evidence type="ECO:0000256" key="2">
    <source>
        <dbReference type="ARBA" id="ARBA00008017"/>
    </source>
</evidence>
<dbReference type="Gene3D" id="1.10.287.1260">
    <property type="match status" value="1"/>
</dbReference>
<feature type="transmembrane region" description="Helical" evidence="7">
    <location>
        <begin position="79"/>
        <end position="100"/>
    </location>
</feature>
<comment type="subcellular location">
    <subcellularLocation>
        <location evidence="1">Cell membrane</location>
        <topology evidence="1">Multi-pass membrane protein</topology>
    </subcellularLocation>
</comment>
<dbReference type="SUPFAM" id="SSF50182">
    <property type="entry name" value="Sm-like ribonucleoproteins"/>
    <property type="match status" value="1"/>
</dbReference>
<feature type="domain" description="Mechanosensitive ion channel MscS C-terminal" evidence="9">
    <location>
        <begin position="242"/>
        <end position="328"/>
    </location>
</feature>
<evidence type="ECO:0000313" key="11">
    <source>
        <dbReference type="EMBL" id="GLI52315.1"/>
    </source>
</evidence>
<dbReference type="InterPro" id="IPR011014">
    <property type="entry name" value="MscS_channel_TM-2"/>
</dbReference>
<organism evidence="11 12">
    <name type="scientific">Thermodesulfovibrio yellowstonii</name>
    <dbReference type="NCBI Taxonomy" id="28262"/>
    <lineage>
        <taxon>Bacteria</taxon>
        <taxon>Pseudomonadati</taxon>
        <taxon>Nitrospirota</taxon>
        <taxon>Thermodesulfovibrionia</taxon>
        <taxon>Thermodesulfovibrionales</taxon>
        <taxon>Thermodesulfovibrionaceae</taxon>
        <taxon>Thermodesulfovibrio</taxon>
    </lineage>
</organism>
<feature type="domain" description="Mechanosensitive ion channel transmembrane helices 2/3" evidence="10">
    <location>
        <begin position="123"/>
        <end position="164"/>
    </location>
</feature>
<dbReference type="EMBL" id="BSDX01000001">
    <property type="protein sequence ID" value="GLI52315.1"/>
    <property type="molecule type" value="Genomic_DNA"/>
</dbReference>
<reference evidence="11" key="1">
    <citation type="submission" date="2022-12" db="EMBL/GenBank/DDBJ databases">
        <title>Reference genome sequencing for broad-spectrum identification of bacterial and archaeal isolates by mass spectrometry.</title>
        <authorList>
            <person name="Sekiguchi Y."/>
            <person name="Tourlousse D.M."/>
        </authorList>
    </citation>
    <scope>NUCLEOTIDE SEQUENCE</scope>
    <source>
        <strain evidence="11">TSL-P1</strain>
    </source>
</reference>
<evidence type="ECO:0000259" key="10">
    <source>
        <dbReference type="Pfam" id="PF21088"/>
    </source>
</evidence>
<name>A0A9W6GDV5_9BACT</name>
<dbReference type="InterPro" id="IPR049142">
    <property type="entry name" value="MS_channel_1st"/>
</dbReference>
<evidence type="ECO:0000256" key="7">
    <source>
        <dbReference type="SAM" id="Phobius"/>
    </source>
</evidence>
<keyword evidence="3" id="KW-1003">Cell membrane</keyword>
<proteinExistence type="inferred from homology"/>
<dbReference type="AlphaFoldDB" id="A0A9W6GDV5"/>
<dbReference type="InterPro" id="IPR010920">
    <property type="entry name" value="LSM_dom_sf"/>
</dbReference>
<dbReference type="GO" id="GO:0005886">
    <property type="term" value="C:plasma membrane"/>
    <property type="evidence" value="ECO:0007669"/>
    <property type="project" value="UniProtKB-SubCell"/>
</dbReference>
<gene>
    <name evidence="11" type="ORF">TISLANDTSLP1_00080</name>
</gene>
<comment type="caution">
    <text evidence="11">The sequence shown here is derived from an EMBL/GenBank/DDBJ whole genome shotgun (WGS) entry which is preliminary data.</text>
</comment>
<dbReference type="Proteomes" id="UP001144297">
    <property type="component" value="Unassembled WGS sequence"/>
</dbReference>
<keyword evidence="5 7" id="KW-1133">Transmembrane helix</keyword>
<dbReference type="InterPro" id="IPR023408">
    <property type="entry name" value="MscS_beta-dom_sf"/>
</dbReference>
<evidence type="ECO:0000256" key="6">
    <source>
        <dbReference type="ARBA" id="ARBA00023136"/>
    </source>
</evidence>
<evidence type="ECO:0000256" key="1">
    <source>
        <dbReference type="ARBA" id="ARBA00004651"/>
    </source>
</evidence>